<dbReference type="InterPro" id="IPR029058">
    <property type="entry name" value="AB_hydrolase_fold"/>
</dbReference>
<evidence type="ECO:0008006" key="5">
    <source>
        <dbReference type="Google" id="ProtNLM"/>
    </source>
</evidence>
<reference evidence="3 4" key="1">
    <citation type="journal article" date="2016" name="Mol. Biol. Evol.">
        <title>Comparative Genomics of Early-Diverging Mushroom-Forming Fungi Provides Insights into the Origins of Lignocellulose Decay Capabilities.</title>
        <authorList>
            <person name="Nagy L.G."/>
            <person name="Riley R."/>
            <person name="Tritt A."/>
            <person name="Adam C."/>
            <person name="Daum C."/>
            <person name="Floudas D."/>
            <person name="Sun H."/>
            <person name="Yadav J.S."/>
            <person name="Pangilinan J."/>
            <person name="Larsson K.H."/>
            <person name="Matsuura K."/>
            <person name="Barry K."/>
            <person name="Labutti K."/>
            <person name="Kuo R."/>
            <person name="Ohm R.A."/>
            <person name="Bhattacharya S.S."/>
            <person name="Shirouzu T."/>
            <person name="Yoshinaga Y."/>
            <person name="Martin F.M."/>
            <person name="Grigoriev I.V."/>
            <person name="Hibbett D.S."/>
        </authorList>
    </citation>
    <scope>NUCLEOTIDE SEQUENCE [LARGE SCALE GENOMIC DNA]</scope>
    <source>
        <strain evidence="3 4">HHB12733</strain>
    </source>
</reference>
<feature type="transmembrane region" description="Helical" evidence="2">
    <location>
        <begin position="221"/>
        <end position="244"/>
    </location>
</feature>
<dbReference type="Pfam" id="PF10329">
    <property type="entry name" value="DUF2417"/>
    <property type="match status" value="1"/>
</dbReference>
<dbReference type="Gene3D" id="3.40.50.1820">
    <property type="entry name" value="alpha/beta hydrolase"/>
    <property type="match status" value="1"/>
</dbReference>
<dbReference type="Proteomes" id="UP000076842">
    <property type="component" value="Unassembled WGS sequence"/>
</dbReference>
<keyword evidence="4" id="KW-1185">Reference proteome</keyword>
<evidence type="ECO:0000256" key="2">
    <source>
        <dbReference type="SAM" id="Phobius"/>
    </source>
</evidence>
<feature type="transmembrane region" description="Helical" evidence="2">
    <location>
        <begin position="57"/>
        <end position="81"/>
    </location>
</feature>
<dbReference type="FunCoup" id="A0A165K5P3">
    <property type="interactions" value="110"/>
</dbReference>
<feature type="transmembrane region" description="Helical" evidence="2">
    <location>
        <begin position="127"/>
        <end position="149"/>
    </location>
</feature>
<dbReference type="EMBL" id="KV423915">
    <property type="protein sequence ID" value="KZT62717.1"/>
    <property type="molecule type" value="Genomic_DNA"/>
</dbReference>
<dbReference type="SUPFAM" id="SSF53474">
    <property type="entry name" value="alpha/beta-Hydrolases"/>
    <property type="match status" value="1"/>
</dbReference>
<dbReference type="InterPro" id="IPR019431">
    <property type="entry name" value="DUF2417"/>
</dbReference>
<feature type="transmembrane region" description="Helical" evidence="2">
    <location>
        <begin position="155"/>
        <end position="178"/>
    </location>
</feature>
<feature type="compositionally biased region" description="Low complexity" evidence="1">
    <location>
        <begin position="11"/>
        <end position="25"/>
    </location>
</feature>
<protein>
    <recommendedName>
        <fullName evidence="5">AB hydrolase-1 domain-containing protein</fullName>
    </recommendedName>
</protein>
<dbReference type="STRING" id="1353952.A0A165K5P3"/>
<dbReference type="AlphaFoldDB" id="A0A165K5P3"/>
<gene>
    <name evidence="3" type="ORF">CALCODRAFT_479005</name>
</gene>
<dbReference type="InParanoid" id="A0A165K5P3"/>
<name>A0A165K5P3_9BASI</name>
<keyword evidence="2" id="KW-0812">Transmembrane</keyword>
<sequence>MAQHQPTEIDALVPPSAPPSYSAVAAPPPPHAHAHAHQVEAGTKHPSRHGPSFLPRLLLFLLLFLLAFLALTLTLTLLLALIHPALATYLPPHRSSTGTPLLLALLAALLALSALLTFDAPALLTRLVLWFCLASTLLDLLLLASVNSLRHREAWLGATALLLLLATIGTALGSSVYVDHVHAQAALARRAMTEEEAERRAMLIATEGGHWGKRLRTALKVALEFLISFASAGALLMITLNLVVAGADSTLDLPYPESQLVAVQPPPSRWPYNVHIACAGQRNNTVHPSSSGSFDSGDAFAASWPASAVPVRQPPVMLYESMSGIPGTLGGEWLIRLAQEGVGRACIWDRPGYGFSDSSPSSDVPHVTEALHSALERMDERGPFMLVGAGYGGLISRYFATLYPEQTHSLLYIEAQHPSLFYEPPPPSALGDFWAYALSPLGWSRLGDLFRGQRPQNTRWWRTVGPHADALQKSRLDERLQAHRRDSASSLALNSTYPDYPFTTPQLVLTSRERMDSTPNWQRVQRDIWSGAVGRGKVAWRIVKGAGHDLCKGLRGEGECRRAVEELLLL</sequence>
<evidence type="ECO:0000313" key="3">
    <source>
        <dbReference type="EMBL" id="KZT62717.1"/>
    </source>
</evidence>
<feature type="region of interest" description="Disordered" evidence="1">
    <location>
        <begin position="1"/>
        <end position="47"/>
    </location>
</feature>
<organism evidence="3 4">
    <name type="scientific">Calocera cornea HHB12733</name>
    <dbReference type="NCBI Taxonomy" id="1353952"/>
    <lineage>
        <taxon>Eukaryota</taxon>
        <taxon>Fungi</taxon>
        <taxon>Dikarya</taxon>
        <taxon>Basidiomycota</taxon>
        <taxon>Agaricomycotina</taxon>
        <taxon>Dacrymycetes</taxon>
        <taxon>Dacrymycetales</taxon>
        <taxon>Dacrymycetaceae</taxon>
        <taxon>Calocera</taxon>
    </lineage>
</organism>
<keyword evidence="2" id="KW-0472">Membrane</keyword>
<keyword evidence="2" id="KW-1133">Transmembrane helix</keyword>
<evidence type="ECO:0000313" key="4">
    <source>
        <dbReference type="Proteomes" id="UP000076842"/>
    </source>
</evidence>
<proteinExistence type="predicted"/>
<accession>A0A165K5P3</accession>
<evidence type="ECO:0000256" key="1">
    <source>
        <dbReference type="SAM" id="MobiDB-lite"/>
    </source>
</evidence>
<dbReference type="OrthoDB" id="164921at2759"/>
<feature type="transmembrane region" description="Helical" evidence="2">
    <location>
        <begin position="101"/>
        <end position="120"/>
    </location>
</feature>